<proteinExistence type="predicted"/>
<reference evidence="1" key="2">
    <citation type="journal article" date="2015" name="Data Brief">
        <title>Shoot transcriptome of the giant reed, Arundo donax.</title>
        <authorList>
            <person name="Barrero R.A."/>
            <person name="Guerrero F.D."/>
            <person name="Moolhuijzen P."/>
            <person name="Goolsby J.A."/>
            <person name="Tidwell J."/>
            <person name="Bellgard S.E."/>
            <person name="Bellgard M.I."/>
        </authorList>
    </citation>
    <scope>NUCLEOTIDE SEQUENCE</scope>
    <source>
        <tissue evidence="1">Shoot tissue taken approximately 20 cm above the soil surface</tissue>
    </source>
</reference>
<dbReference type="EMBL" id="GBRH01225573">
    <property type="protein sequence ID" value="JAD72322.1"/>
    <property type="molecule type" value="Transcribed_RNA"/>
</dbReference>
<sequence length="25" mass="2699">MNRVCVVECELLDVPPVSPPRACTA</sequence>
<organism evidence="1">
    <name type="scientific">Arundo donax</name>
    <name type="common">Giant reed</name>
    <name type="synonym">Donax arundinaceus</name>
    <dbReference type="NCBI Taxonomy" id="35708"/>
    <lineage>
        <taxon>Eukaryota</taxon>
        <taxon>Viridiplantae</taxon>
        <taxon>Streptophyta</taxon>
        <taxon>Embryophyta</taxon>
        <taxon>Tracheophyta</taxon>
        <taxon>Spermatophyta</taxon>
        <taxon>Magnoliopsida</taxon>
        <taxon>Liliopsida</taxon>
        <taxon>Poales</taxon>
        <taxon>Poaceae</taxon>
        <taxon>PACMAD clade</taxon>
        <taxon>Arundinoideae</taxon>
        <taxon>Arundineae</taxon>
        <taxon>Arundo</taxon>
    </lineage>
</organism>
<reference evidence="1" key="1">
    <citation type="submission" date="2014-09" db="EMBL/GenBank/DDBJ databases">
        <authorList>
            <person name="Magalhaes I.L.F."/>
            <person name="Oliveira U."/>
            <person name="Santos F.R."/>
            <person name="Vidigal T.H.D.A."/>
            <person name="Brescovit A.D."/>
            <person name="Santos A.J."/>
        </authorList>
    </citation>
    <scope>NUCLEOTIDE SEQUENCE</scope>
    <source>
        <tissue evidence="1">Shoot tissue taken approximately 20 cm above the soil surface</tissue>
    </source>
</reference>
<name>A0A0A9CLB9_ARUDO</name>
<accession>A0A0A9CLB9</accession>
<protein>
    <submittedName>
        <fullName evidence="1">Uncharacterized protein</fullName>
    </submittedName>
</protein>
<dbReference type="AlphaFoldDB" id="A0A0A9CLB9"/>
<evidence type="ECO:0000313" key="1">
    <source>
        <dbReference type="EMBL" id="JAD72322.1"/>
    </source>
</evidence>